<evidence type="ECO:0000313" key="2">
    <source>
        <dbReference type="EMBL" id="MCC8432994.1"/>
    </source>
</evidence>
<feature type="domain" description="Conserved hypothetical protein CHP02391" evidence="1">
    <location>
        <begin position="55"/>
        <end position="168"/>
    </location>
</feature>
<dbReference type="EMBL" id="JAJISD010000025">
    <property type="protein sequence ID" value="MCC8432994.1"/>
    <property type="molecule type" value="Genomic_DNA"/>
</dbReference>
<reference evidence="2 3" key="1">
    <citation type="submission" date="2021-11" db="EMBL/GenBank/DDBJ databases">
        <authorList>
            <person name="Lee D.-H."/>
            <person name="Kim S.-B."/>
        </authorList>
    </citation>
    <scope>NUCLEOTIDE SEQUENCE [LARGE SCALE GENOMIC DNA]</scope>
    <source>
        <strain evidence="2 3">KCTC 52223</strain>
    </source>
</reference>
<organism evidence="2 3">
    <name type="scientific">Reyranella aquatilis</name>
    <dbReference type="NCBI Taxonomy" id="2035356"/>
    <lineage>
        <taxon>Bacteria</taxon>
        <taxon>Pseudomonadati</taxon>
        <taxon>Pseudomonadota</taxon>
        <taxon>Alphaproteobacteria</taxon>
        <taxon>Hyphomicrobiales</taxon>
        <taxon>Reyranellaceae</taxon>
        <taxon>Reyranella</taxon>
    </lineage>
</organism>
<keyword evidence="3" id="KW-1185">Reference proteome</keyword>
<name>A0ABS8L3S8_9HYPH</name>
<comment type="caution">
    <text evidence="2">The sequence shown here is derived from an EMBL/GenBank/DDBJ whole genome shotgun (WGS) entry which is preliminary data.</text>
</comment>
<gene>
    <name evidence="2" type="ORF">LJ725_28835</name>
</gene>
<proteinExistence type="predicted"/>
<accession>A0ABS8L3S8</accession>
<dbReference type="Pfam" id="PF09509">
    <property type="entry name" value="Hypoth_Ymh"/>
    <property type="match status" value="1"/>
</dbReference>
<dbReference type="Proteomes" id="UP001198862">
    <property type="component" value="Unassembled WGS sequence"/>
</dbReference>
<sequence>MEAWNWLEVQGLLIRASGTNGNSGFRVLSRRARKFENTEQFVRYEVGRRLPREMLHVRLSQTVWMAFLRGEFDSAILQAMKAVEVSVREAAELPDSAIGVKLMREAFAPSKGKLTDMSAEIGEQVARMELFAGAIGSYKNPQSHRDVNLDNPEEAIEMIMIANHLLRIVDARKKA</sequence>
<dbReference type="NCBIfam" id="TIGR02391">
    <property type="entry name" value="hypoth_ymh"/>
    <property type="match status" value="1"/>
</dbReference>
<dbReference type="RefSeq" id="WP_230554362.1">
    <property type="nucleotide sequence ID" value="NZ_JAJISD010000025.1"/>
</dbReference>
<dbReference type="InterPro" id="IPR012654">
    <property type="entry name" value="CHP02391"/>
</dbReference>
<protein>
    <submittedName>
        <fullName evidence="2">TIGR02391 family protein</fullName>
    </submittedName>
</protein>
<evidence type="ECO:0000259" key="1">
    <source>
        <dbReference type="Pfam" id="PF09509"/>
    </source>
</evidence>
<evidence type="ECO:0000313" key="3">
    <source>
        <dbReference type="Proteomes" id="UP001198862"/>
    </source>
</evidence>